<protein>
    <submittedName>
        <fullName evidence="2">Uncharacterized protein</fullName>
    </submittedName>
</protein>
<proteinExistence type="predicted"/>
<comment type="caution">
    <text evidence="2">The sequence shown here is derived from an EMBL/GenBank/DDBJ whole genome shotgun (WGS) entry which is preliminary data.</text>
</comment>
<feature type="chain" id="PRO_5007561961" evidence="1">
    <location>
        <begin position="38"/>
        <end position="405"/>
    </location>
</feature>
<gene>
    <name evidence="2" type="ORF">GPECTOR_52g14</name>
</gene>
<sequence>MACLRRCSSSSSGLRGAAALALALALVFAQQAQVAEAQGVTLPNTLGLAIPGLGALTLDGVNNIPGLANIVAGNADPASIASLATSFAGLGVNAATQLAGGLGGLGNVQSLLGLSSGLTNPLGSGQLSPAQAAQLAQLLTSTLGGQAAGGLAGQVGAGLSGGLGGGVRRNDIPLEYGKPFVGSEETDKEVQLRQLQDALKGDPAIAAVVAPSLLLASSILFTVSPSLSTASGAIGAAGALIGNIVSWTKWLNQAEVFFVDLRTAGGRRLLAANSTDPGTLLFRQQMYTNLQTANRAMQTWGAQLQKMQKNVGSGAFRSYLQQQAEALQQARRAVSVVASSPLGSALDLRSALPENFGANLGNLANLGSNIGKGVGGGIGGAGGATLGNGEIAKRFSAAITDALKG</sequence>
<reference evidence="3" key="1">
    <citation type="journal article" date="2016" name="Nat. Commun.">
        <title>The Gonium pectorale genome demonstrates co-option of cell cycle regulation during the evolution of multicellularity.</title>
        <authorList>
            <person name="Hanschen E.R."/>
            <person name="Marriage T.N."/>
            <person name="Ferris P.J."/>
            <person name="Hamaji T."/>
            <person name="Toyoda A."/>
            <person name="Fujiyama A."/>
            <person name="Neme R."/>
            <person name="Noguchi H."/>
            <person name="Minakuchi Y."/>
            <person name="Suzuki M."/>
            <person name="Kawai-Toyooka H."/>
            <person name="Smith D.R."/>
            <person name="Sparks H."/>
            <person name="Anderson J."/>
            <person name="Bakaric R."/>
            <person name="Luria V."/>
            <person name="Karger A."/>
            <person name="Kirschner M.W."/>
            <person name="Durand P.M."/>
            <person name="Michod R.E."/>
            <person name="Nozaki H."/>
            <person name="Olson B.J."/>
        </authorList>
    </citation>
    <scope>NUCLEOTIDE SEQUENCE [LARGE SCALE GENOMIC DNA]</scope>
    <source>
        <strain evidence="3">NIES-2863</strain>
    </source>
</reference>
<evidence type="ECO:0000313" key="3">
    <source>
        <dbReference type="Proteomes" id="UP000075714"/>
    </source>
</evidence>
<dbReference type="EMBL" id="LSYV01000053">
    <property type="protein sequence ID" value="KXZ45611.1"/>
    <property type="molecule type" value="Genomic_DNA"/>
</dbReference>
<organism evidence="2 3">
    <name type="scientific">Gonium pectorale</name>
    <name type="common">Green alga</name>
    <dbReference type="NCBI Taxonomy" id="33097"/>
    <lineage>
        <taxon>Eukaryota</taxon>
        <taxon>Viridiplantae</taxon>
        <taxon>Chlorophyta</taxon>
        <taxon>core chlorophytes</taxon>
        <taxon>Chlorophyceae</taxon>
        <taxon>CS clade</taxon>
        <taxon>Chlamydomonadales</taxon>
        <taxon>Volvocaceae</taxon>
        <taxon>Gonium</taxon>
    </lineage>
</organism>
<feature type="signal peptide" evidence="1">
    <location>
        <begin position="1"/>
        <end position="37"/>
    </location>
</feature>
<evidence type="ECO:0000313" key="2">
    <source>
        <dbReference type="EMBL" id="KXZ45611.1"/>
    </source>
</evidence>
<keyword evidence="3" id="KW-1185">Reference proteome</keyword>
<accession>A0A150G712</accession>
<name>A0A150G712_GONPE</name>
<dbReference type="AlphaFoldDB" id="A0A150G712"/>
<dbReference type="Proteomes" id="UP000075714">
    <property type="component" value="Unassembled WGS sequence"/>
</dbReference>
<evidence type="ECO:0000256" key="1">
    <source>
        <dbReference type="SAM" id="SignalP"/>
    </source>
</evidence>
<dbReference type="OrthoDB" id="543484at2759"/>
<keyword evidence="1" id="KW-0732">Signal</keyword>